<dbReference type="AlphaFoldDB" id="A2DWX6"/>
<dbReference type="Gene3D" id="2.30.30.380">
    <property type="entry name" value="Zn-finger domain of Sec23/24"/>
    <property type="match status" value="1"/>
</dbReference>
<dbReference type="GO" id="GO:0008270">
    <property type="term" value="F:zinc ion binding"/>
    <property type="evidence" value="ECO:0000318"/>
    <property type="project" value="GO_Central"/>
</dbReference>
<keyword evidence="2" id="KW-1185">Reference proteome</keyword>
<dbReference type="VEuPathDB" id="TrichDB:TVAG_392750"/>
<dbReference type="GO" id="GO:0000149">
    <property type="term" value="F:SNARE binding"/>
    <property type="evidence" value="ECO:0000318"/>
    <property type="project" value="GO_Central"/>
</dbReference>
<dbReference type="GO" id="GO:0090110">
    <property type="term" value="P:COPII-coated vesicle cargo loading"/>
    <property type="evidence" value="ECO:0000318"/>
    <property type="project" value="GO_Central"/>
</dbReference>
<gene>
    <name evidence="1" type="ORF">TVAG_392750</name>
</gene>
<evidence type="ECO:0000313" key="2">
    <source>
        <dbReference type="Proteomes" id="UP000001542"/>
    </source>
</evidence>
<sequence length="553" mass="62030">MLSTFKTLPSVQKVVQGIKIPFVVSVEPLDDSAKIIDDPNAKIPHCSRCRSYLSAVCAVSPEAWCCSVCSQIMHLKNPVPEEYHSSKVLEIVEISECQPLSHSIIAFAPVKEIIRDYLKVLPKNAPLSVITYTDRLNIIPISTVYEILSEFDTIPFPTEIIPFEVAIPNLIIALGKVRDPVWHRVFISSPPPDAVQSPLLKVLKDLYTILARVDFYFLGTSYSLLLSHLAKVSPGISRVFAPLNQFELPLALNSDANREFAFQMLAAFRCGVAYTSEYITSPFLAADVKENFVRIPVLPSKSAPLSFKIIPPTIDGHLRKQAMQCVVKFVNWNPKTNRLSHLHRIISEEFDISSKLEDVLAGVYPNLLFMQWIREVESLNPGQMVPEIMNRLKEIVPHINAAQNLKPIISMAFIAKSHPALSTAFWDRLSMCSQLCLSSPKSALAIFSFVVEVWDRSDNMLFSGLSVDDSKRKKEYVYVLKSFPSVFILTDEGEYPIQPSSKMEASIKKFQEDCMPIPVRIVQSQIDSLKDLLSVDEEEGLQGFLESVGLESL</sequence>
<dbReference type="PANTHER" id="PTHR13803">
    <property type="entry name" value="SEC24-RELATED PROTEIN"/>
    <property type="match status" value="1"/>
</dbReference>
<dbReference type="VEuPathDB" id="TrichDB:TVAGG3_0839080"/>
<proteinExistence type="predicted"/>
<dbReference type="GO" id="GO:0070971">
    <property type="term" value="C:endoplasmic reticulum exit site"/>
    <property type="evidence" value="ECO:0000318"/>
    <property type="project" value="GO_Central"/>
</dbReference>
<dbReference type="SUPFAM" id="SSF82919">
    <property type="entry name" value="Zn-finger domain of Sec23/24"/>
    <property type="match status" value="1"/>
</dbReference>
<accession>A2DWX6</accession>
<reference evidence="1" key="1">
    <citation type="submission" date="2006-10" db="EMBL/GenBank/DDBJ databases">
        <authorList>
            <person name="Amadeo P."/>
            <person name="Zhao Q."/>
            <person name="Wortman J."/>
            <person name="Fraser-Liggett C."/>
            <person name="Carlton J."/>
        </authorList>
    </citation>
    <scope>NUCLEOTIDE SEQUENCE</scope>
    <source>
        <strain evidence="1">G3</strain>
    </source>
</reference>
<dbReference type="EMBL" id="DS113260">
    <property type="protein sequence ID" value="EAY15158.1"/>
    <property type="molecule type" value="Genomic_DNA"/>
</dbReference>
<dbReference type="GO" id="GO:0030127">
    <property type="term" value="C:COPII vesicle coat"/>
    <property type="evidence" value="ECO:0000318"/>
    <property type="project" value="GO_Central"/>
</dbReference>
<dbReference type="GO" id="GO:0006886">
    <property type="term" value="P:intracellular protein transport"/>
    <property type="evidence" value="ECO:0007669"/>
    <property type="project" value="InterPro"/>
</dbReference>
<dbReference type="KEGG" id="tva:4773159"/>
<evidence type="ECO:0000313" key="1">
    <source>
        <dbReference type="EMBL" id="EAY15158.1"/>
    </source>
</evidence>
<dbReference type="InterPro" id="IPR036174">
    <property type="entry name" value="Znf_Sec23_Sec24_sf"/>
</dbReference>
<dbReference type="OrthoDB" id="10265886at2759"/>
<dbReference type="Gene3D" id="2.60.40.1670">
    <property type="entry name" value="beta-sandwich domain of Sec23/24"/>
    <property type="match status" value="1"/>
</dbReference>
<organism evidence="1 2">
    <name type="scientific">Trichomonas vaginalis (strain ATCC PRA-98 / G3)</name>
    <dbReference type="NCBI Taxonomy" id="412133"/>
    <lineage>
        <taxon>Eukaryota</taxon>
        <taxon>Metamonada</taxon>
        <taxon>Parabasalia</taxon>
        <taxon>Trichomonadida</taxon>
        <taxon>Trichomonadidae</taxon>
        <taxon>Trichomonas</taxon>
    </lineage>
</organism>
<dbReference type="SMR" id="A2DWX6"/>
<dbReference type="InterPro" id="IPR050550">
    <property type="entry name" value="SEC23_SEC24_subfamily"/>
</dbReference>
<dbReference type="PANTHER" id="PTHR13803:SF4">
    <property type="entry name" value="SECRETORY 24CD, ISOFORM C"/>
    <property type="match status" value="1"/>
</dbReference>
<protein>
    <submittedName>
        <fullName evidence="1">Uncharacterized protein</fullName>
    </submittedName>
</protein>
<dbReference type="InParanoid" id="A2DWX6"/>
<dbReference type="Proteomes" id="UP000001542">
    <property type="component" value="Unassembled WGS sequence"/>
</dbReference>
<reference evidence="1" key="2">
    <citation type="journal article" date="2007" name="Science">
        <title>Draft genome sequence of the sexually transmitted pathogen Trichomonas vaginalis.</title>
        <authorList>
            <person name="Carlton J.M."/>
            <person name="Hirt R.P."/>
            <person name="Silva J.C."/>
            <person name="Delcher A.L."/>
            <person name="Schatz M."/>
            <person name="Zhao Q."/>
            <person name="Wortman J.R."/>
            <person name="Bidwell S.L."/>
            <person name="Alsmark U.C.M."/>
            <person name="Besteiro S."/>
            <person name="Sicheritz-Ponten T."/>
            <person name="Noel C.J."/>
            <person name="Dacks J.B."/>
            <person name="Foster P.G."/>
            <person name="Simillion C."/>
            <person name="Van de Peer Y."/>
            <person name="Miranda-Saavedra D."/>
            <person name="Barton G.J."/>
            <person name="Westrop G.D."/>
            <person name="Mueller S."/>
            <person name="Dessi D."/>
            <person name="Fiori P.L."/>
            <person name="Ren Q."/>
            <person name="Paulsen I."/>
            <person name="Zhang H."/>
            <person name="Bastida-Corcuera F.D."/>
            <person name="Simoes-Barbosa A."/>
            <person name="Brown M.T."/>
            <person name="Hayes R.D."/>
            <person name="Mukherjee M."/>
            <person name="Okumura C.Y."/>
            <person name="Schneider R."/>
            <person name="Smith A.J."/>
            <person name="Vanacova S."/>
            <person name="Villalvazo M."/>
            <person name="Haas B.J."/>
            <person name="Pertea M."/>
            <person name="Feldblyum T.V."/>
            <person name="Utterback T.R."/>
            <person name="Shu C.L."/>
            <person name="Osoegawa K."/>
            <person name="de Jong P.J."/>
            <person name="Hrdy I."/>
            <person name="Horvathova L."/>
            <person name="Zubacova Z."/>
            <person name="Dolezal P."/>
            <person name="Malik S.B."/>
            <person name="Logsdon J.M. Jr."/>
            <person name="Henze K."/>
            <person name="Gupta A."/>
            <person name="Wang C.C."/>
            <person name="Dunne R.L."/>
            <person name="Upcroft J.A."/>
            <person name="Upcroft P."/>
            <person name="White O."/>
            <person name="Salzberg S.L."/>
            <person name="Tang P."/>
            <person name="Chiu C.-H."/>
            <person name="Lee Y.-S."/>
            <person name="Embley T.M."/>
            <person name="Coombs G.H."/>
            <person name="Mottram J.C."/>
            <person name="Tachezy J."/>
            <person name="Fraser-Liggett C.M."/>
            <person name="Johnson P.J."/>
        </authorList>
    </citation>
    <scope>NUCLEOTIDE SEQUENCE [LARGE SCALE GENOMIC DNA]</scope>
    <source>
        <strain evidence="1">G3</strain>
    </source>
</reference>
<name>A2DWX6_TRIV3</name>
<dbReference type="RefSeq" id="XP_001327381.1">
    <property type="nucleotide sequence ID" value="XM_001327346.1"/>
</dbReference>